<dbReference type="GO" id="GO:0032259">
    <property type="term" value="P:methylation"/>
    <property type="evidence" value="ECO:0007669"/>
    <property type="project" value="UniProtKB-KW"/>
</dbReference>
<organism evidence="4">
    <name type="scientific">marine sediment metagenome</name>
    <dbReference type="NCBI Taxonomy" id="412755"/>
    <lineage>
        <taxon>unclassified sequences</taxon>
        <taxon>metagenomes</taxon>
        <taxon>ecological metagenomes</taxon>
    </lineage>
</organism>
<dbReference type="Gene3D" id="3.40.50.150">
    <property type="entry name" value="Vaccinia Virus protein VP39"/>
    <property type="match status" value="1"/>
</dbReference>
<reference evidence="4" key="1">
    <citation type="journal article" date="2015" name="Nature">
        <title>Complex archaea that bridge the gap between prokaryotes and eukaryotes.</title>
        <authorList>
            <person name="Spang A."/>
            <person name="Saw J.H."/>
            <person name="Jorgensen S.L."/>
            <person name="Zaremba-Niedzwiedzka K."/>
            <person name="Martijn J."/>
            <person name="Lind A.E."/>
            <person name="van Eijk R."/>
            <person name="Schleper C."/>
            <person name="Guy L."/>
            <person name="Ettema T.J."/>
        </authorList>
    </citation>
    <scope>NUCLEOTIDE SEQUENCE</scope>
</reference>
<dbReference type="GO" id="GO:0003677">
    <property type="term" value="F:DNA binding"/>
    <property type="evidence" value="ECO:0007669"/>
    <property type="project" value="InterPro"/>
</dbReference>
<protein>
    <recommendedName>
        <fullName evidence="3">DNA methylase N-4/N-6 domain-containing protein</fullName>
    </recommendedName>
</protein>
<evidence type="ECO:0000259" key="3">
    <source>
        <dbReference type="Pfam" id="PF01555"/>
    </source>
</evidence>
<dbReference type="SUPFAM" id="SSF53335">
    <property type="entry name" value="S-adenosyl-L-methionine-dependent methyltransferases"/>
    <property type="match status" value="1"/>
</dbReference>
<dbReference type="Pfam" id="PF01555">
    <property type="entry name" value="N6_N4_Mtase"/>
    <property type="match status" value="1"/>
</dbReference>
<evidence type="ECO:0000313" key="4">
    <source>
        <dbReference type="EMBL" id="KKL93622.1"/>
    </source>
</evidence>
<keyword evidence="1" id="KW-0489">Methyltransferase</keyword>
<name>A0A0F9J377_9ZZZZ</name>
<dbReference type="InterPro" id="IPR029063">
    <property type="entry name" value="SAM-dependent_MTases_sf"/>
</dbReference>
<dbReference type="InterPro" id="IPR001091">
    <property type="entry name" value="RM_Methyltransferase"/>
</dbReference>
<gene>
    <name evidence="4" type="ORF">LCGC14_1872870</name>
</gene>
<sequence length="228" mass="26273">MKKTKAGEVNKVLLGDCRSFMKESLAYDYVFTVPPDYAEIKMDPINDQKAYNIFLLDVFKRLEPSLGIVTVSLTDRKAHSQIIPKHAMVISIMTKLGYRLISQKIWVKTMKQNLFRMTYSFVLTFANTKRPRQHRPESYLPDVWEVPNVVNKDFRDSMNPAIVKRCLLNFTMAGDIVFDPFMGTASTAVAALATGRKYLGCEIVEKVWNIGENRLEDAKRDRNFIFDE</sequence>
<dbReference type="AlphaFoldDB" id="A0A0F9J377"/>
<feature type="domain" description="DNA methylase N-4/N-6" evidence="3">
    <location>
        <begin position="67"/>
        <end position="209"/>
    </location>
</feature>
<proteinExistence type="predicted"/>
<evidence type="ECO:0000256" key="1">
    <source>
        <dbReference type="ARBA" id="ARBA00022603"/>
    </source>
</evidence>
<evidence type="ECO:0000256" key="2">
    <source>
        <dbReference type="ARBA" id="ARBA00022679"/>
    </source>
</evidence>
<dbReference type="GO" id="GO:0008170">
    <property type="term" value="F:N-methyltransferase activity"/>
    <property type="evidence" value="ECO:0007669"/>
    <property type="project" value="InterPro"/>
</dbReference>
<dbReference type="PRINTS" id="PR00508">
    <property type="entry name" value="S21N4MTFRASE"/>
</dbReference>
<accession>A0A0F9J377</accession>
<dbReference type="EMBL" id="LAZR01019136">
    <property type="protein sequence ID" value="KKL93622.1"/>
    <property type="molecule type" value="Genomic_DNA"/>
</dbReference>
<comment type="caution">
    <text evidence="4">The sequence shown here is derived from an EMBL/GenBank/DDBJ whole genome shotgun (WGS) entry which is preliminary data.</text>
</comment>
<dbReference type="InterPro" id="IPR002941">
    <property type="entry name" value="DNA_methylase_N4/N6"/>
</dbReference>
<keyword evidence="2" id="KW-0808">Transferase</keyword>